<keyword evidence="4 10" id="KW-0808">Transferase</keyword>
<evidence type="ECO:0000256" key="2">
    <source>
        <dbReference type="ARBA" id="ARBA00005156"/>
    </source>
</evidence>
<dbReference type="PIRSF" id="PIRSF004967">
    <property type="entry name" value="DPH1"/>
    <property type="match status" value="1"/>
</dbReference>
<dbReference type="PANTHER" id="PTHR10762">
    <property type="entry name" value="DIPHTHAMIDE BIOSYNTHESIS PROTEIN"/>
    <property type="match status" value="1"/>
</dbReference>
<dbReference type="EC" id="2.5.1.108" evidence="3 10"/>
<keyword evidence="10" id="KW-0004">4Fe-4S</keyword>
<name>A0A7C8DPJ6_9ARCH</name>
<dbReference type="InterPro" id="IPR042265">
    <property type="entry name" value="DPH1/DPH2_3"/>
</dbReference>
<dbReference type="InterPro" id="IPR022428">
    <property type="entry name" value="Dph2_arc"/>
</dbReference>
<comment type="similarity">
    <text evidence="10">Belongs to the DPH1/DPH2 family.</text>
</comment>
<dbReference type="SFLD" id="SFLDS00032">
    <property type="entry name" value="Radical_SAM_3-amino-3-carboxyp"/>
    <property type="match status" value="1"/>
</dbReference>
<evidence type="ECO:0000256" key="10">
    <source>
        <dbReference type="PIRNR" id="PIRNR004967"/>
    </source>
</evidence>
<keyword evidence="8 10" id="KW-0411">Iron-sulfur</keyword>
<proteinExistence type="inferred from homology"/>
<evidence type="ECO:0000313" key="12">
    <source>
        <dbReference type="Proteomes" id="UP000589516"/>
    </source>
</evidence>
<comment type="function">
    <text evidence="10">Catalyzes the first step of diphthamide biosynthesis, i.e. the transfer of the 3-amino-3-carboxypropyl group from S-adenosyl-L-methionine (SAM) to the C2 position of the imidazole ring of the target histidine residue in translation elongation factor 2 (EF-2).</text>
</comment>
<evidence type="ECO:0000313" key="11">
    <source>
        <dbReference type="EMBL" id="HIG63972.1"/>
    </source>
</evidence>
<evidence type="ECO:0000256" key="3">
    <source>
        <dbReference type="ARBA" id="ARBA00012221"/>
    </source>
</evidence>
<dbReference type="Gene3D" id="3.40.50.11850">
    <property type="entry name" value="Diphthamide synthesis DPH1/DPH2 domain 2"/>
    <property type="match status" value="1"/>
</dbReference>
<dbReference type="UniPathway" id="UPA00559"/>
<comment type="cofactor">
    <cofactor evidence="1 10">
        <name>[4Fe-4S] cluster</name>
        <dbReference type="ChEBI" id="CHEBI:49883"/>
    </cofactor>
</comment>
<keyword evidence="6 10" id="KW-0479">Metal-binding</keyword>
<evidence type="ECO:0000256" key="6">
    <source>
        <dbReference type="ARBA" id="ARBA00022723"/>
    </source>
</evidence>
<evidence type="ECO:0000256" key="4">
    <source>
        <dbReference type="ARBA" id="ARBA00022679"/>
    </source>
</evidence>
<dbReference type="Gene3D" id="3.40.50.11860">
    <property type="entry name" value="Diphthamide synthesis DPH1/DPH2 domain 3"/>
    <property type="match status" value="1"/>
</dbReference>
<sequence length="334" mass="35335">MAEPRFDWESGIDALAPHLAGTKRIGLQVPEGLRPRAPDIVARLAQLSGAEVLLWGEPTFGACDLADRPLSEVGVDALVHLGHLPMPYHADCYAVPVHFVPVQHTGALVLPRKAIARLRELLPEAIGVVTTAQHLHLLGELQERLAAAGFTPAVGEGGPRLAAPGQLLGCSSAVARSLDVPGYLYLGTGVFHPLTVALSTGKPVACLDPHSGAVTEADADLFLRQRYAAIAAGGRAQRWAVMFSTQIGQERLALAERLAGELRDAGHEALLIGSIHQSEGQLAGLGIGAAVITACPRVAIEDGPTWSIPLLTVPELQILLGRRDSEPYPFDEFP</sequence>
<evidence type="ECO:0000256" key="1">
    <source>
        <dbReference type="ARBA" id="ARBA00001966"/>
    </source>
</evidence>
<reference evidence="12" key="1">
    <citation type="journal article" date="2019" name="bioRxiv">
        <title>Genome diversification in globally distributed novel marine Proteobacteria is linked to environmental adaptation.</title>
        <authorList>
            <person name="Zhou Z."/>
            <person name="Tran P.Q."/>
            <person name="Kieft K."/>
            <person name="Anantharaman K."/>
        </authorList>
    </citation>
    <scope>NUCLEOTIDE SEQUENCE [LARGE SCALE GENOMIC DNA]</scope>
</reference>
<comment type="catalytic activity">
    <reaction evidence="9 10">
        <text>L-histidyl-[translation elongation factor 2] + S-adenosyl-L-methionine = 2-[(3S)-amino-3-carboxypropyl]-L-histidyl-[translation elongation factor 2] + S-methyl-5'-thioadenosine + H(+)</text>
        <dbReference type="Rhea" id="RHEA:36783"/>
        <dbReference type="Rhea" id="RHEA-COMP:9748"/>
        <dbReference type="Rhea" id="RHEA-COMP:9749"/>
        <dbReference type="ChEBI" id="CHEBI:15378"/>
        <dbReference type="ChEBI" id="CHEBI:17509"/>
        <dbReference type="ChEBI" id="CHEBI:29979"/>
        <dbReference type="ChEBI" id="CHEBI:59789"/>
        <dbReference type="ChEBI" id="CHEBI:73995"/>
        <dbReference type="EC" id="2.5.1.108"/>
    </reaction>
</comment>
<evidence type="ECO:0000256" key="5">
    <source>
        <dbReference type="ARBA" id="ARBA00022691"/>
    </source>
</evidence>
<evidence type="ECO:0000256" key="8">
    <source>
        <dbReference type="ARBA" id="ARBA00023014"/>
    </source>
</evidence>
<dbReference type="Proteomes" id="UP000589516">
    <property type="component" value="Unassembled WGS sequence"/>
</dbReference>
<dbReference type="InterPro" id="IPR016435">
    <property type="entry name" value="DPH1/DPH2"/>
</dbReference>
<gene>
    <name evidence="11" type="primary">dph2</name>
    <name evidence="11" type="ORF">EYQ16_05615</name>
</gene>
<dbReference type="GO" id="GO:0046872">
    <property type="term" value="F:metal ion binding"/>
    <property type="evidence" value="ECO:0007669"/>
    <property type="project" value="UniProtKB-KW"/>
</dbReference>
<dbReference type="GO" id="GO:0090560">
    <property type="term" value="F:2-(3-amino-3-carboxypropyl)histidine synthase activity"/>
    <property type="evidence" value="ECO:0007669"/>
    <property type="project" value="UniProtKB-UniRule"/>
</dbReference>
<comment type="caution">
    <text evidence="11">The sequence shown here is derived from an EMBL/GenBank/DDBJ whole genome shotgun (WGS) entry which is preliminary data.</text>
</comment>
<keyword evidence="7 10" id="KW-0408">Iron</keyword>
<dbReference type="GO" id="GO:0017183">
    <property type="term" value="P:protein histidyl modification to diphthamide"/>
    <property type="evidence" value="ECO:0007669"/>
    <property type="project" value="UniProtKB-UniRule"/>
</dbReference>
<evidence type="ECO:0000256" key="7">
    <source>
        <dbReference type="ARBA" id="ARBA00023004"/>
    </source>
</evidence>
<dbReference type="AlphaFoldDB" id="A0A7C8DPJ6"/>
<comment type="pathway">
    <text evidence="2 10">Protein modification; peptidyl-diphthamide biosynthesis.</text>
</comment>
<dbReference type="Gene3D" id="3.40.50.11840">
    <property type="entry name" value="Diphthamide synthesis DPH1/DPH2 domain 1"/>
    <property type="match status" value="1"/>
</dbReference>
<dbReference type="InterPro" id="IPR042263">
    <property type="entry name" value="DPH1/DPH2_1"/>
</dbReference>
<protein>
    <recommendedName>
        <fullName evidence="3 10">2-(3-amino-3-carboxypropyl)histidine synthase</fullName>
        <ecNumber evidence="3 10">2.5.1.108</ecNumber>
    </recommendedName>
</protein>
<dbReference type="InterPro" id="IPR042264">
    <property type="entry name" value="DPH1/DPH2_2"/>
</dbReference>
<organism evidence="11 12">
    <name type="scientific">Marine Group III euryarchaeote</name>
    <dbReference type="NCBI Taxonomy" id="2173149"/>
    <lineage>
        <taxon>Archaea</taxon>
        <taxon>Methanobacteriati</taxon>
        <taxon>Thermoplasmatota</taxon>
        <taxon>Thermoplasmata</taxon>
        <taxon>Candidatus Thermoprofundales</taxon>
    </lineage>
</organism>
<dbReference type="Pfam" id="PF01866">
    <property type="entry name" value="Diphthamide_syn"/>
    <property type="match status" value="1"/>
</dbReference>
<dbReference type="EMBL" id="DUAV01000034">
    <property type="protein sequence ID" value="HIG63972.1"/>
    <property type="molecule type" value="Genomic_DNA"/>
</dbReference>
<dbReference type="NCBIfam" id="TIGR00322">
    <property type="entry name" value="diphth2_R"/>
    <property type="match status" value="1"/>
</dbReference>
<dbReference type="InterPro" id="IPR035435">
    <property type="entry name" value="DPH1/DPH2_euk_archaea"/>
</dbReference>
<accession>A0A7C8DPJ6</accession>
<dbReference type="GO" id="GO:0051539">
    <property type="term" value="F:4 iron, 4 sulfur cluster binding"/>
    <property type="evidence" value="ECO:0007669"/>
    <property type="project" value="UniProtKB-UniRule"/>
</dbReference>
<evidence type="ECO:0000256" key="9">
    <source>
        <dbReference type="ARBA" id="ARBA00048403"/>
    </source>
</evidence>
<dbReference type="NCBIfam" id="TIGR03682">
    <property type="entry name" value="arCOG04112"/>
    <property type="match status" value="1"/>
</dbReference>
<keyword evidence="5 10" id="KW-0949">S-adenosyl-L-methionine</keyword>
<dbReference type="PANTHER" id="PTHR10762:SF1">
    <property type="entry name" value="2-(3-AMINO-3-CARBOXYPROPYL)HISTIDINE SYNTHASE SUBUNIT 1"/>
    <property type="match status" value="1"/>
</dbReference>